<dbReference type="AlphaFoldDB" id="A0A0F9M9L1"/>
<evidence type="ECO:0000313" key="1">
    <source>
        <dbReference type="EMBL" id="KKM73355.1"/>
    </source>
</evidence>
<dbReference type="EMBL" id="LAZR01009313">
    <property type="protein sequence ID" value="KKM73355.1"/>
    <property type="molecule type" value="Genomic_DNA"/>
</dbReference>
<name>A0A0F9M9L1_9ZZZZ</name>
<gene>
    <name evidence="1" type="ORF">LCGC14_1411280</name>
</gene>
<protein>
    <submittedName>
        <fullName evidence="1">Uncharacterized protein</fullName>
    </submittedName>
</protein>
<sequence>MENPKIPMTEADKFIARWHRLIIESEGERVKQKLLDEVAKRAKLRGQSEKTKTSTTG</sequence>
<organism evidence="1">
    <name type="scientific">marine sediment metagenome</name>
    <dbReference type="NCBI Taxonomy" id="412755"/>
    <lineage>
        <taxon>unclassified sequences</taxon>
        <taxon>metagenomes</taxon>
        <taxon>ecological metagenomes</taxon>
    </lineage>
</organism>
<accession>A0A0F9M9L1</accession>
<proteinExistence type="predicted"/>
<reference evidence="1" key="1">
    <citation type="journal article" date="2015" name="Nature">
        <title>Complex archaea that bridge the gap between prokaryotes and eukaryotes.</title>
        <authorList>
            <person name="Spang A."/>
            <person name="Saw J.H."/>
            <person name="Jorgensen S.L."/>
            <person name="Zaremba-Niedzwiedzka K."/>
            <person name="Martijn J."/>
            <person name="Lind A.E."/>
            <person name="van Eijk R."/>
            <person name="Schleper C."/>
            <person name="Guy L."/>
            <person name="Ettema T.J."/>
        </authorList>
    </citation>
    <scope>NUCLEOTIDE SEQUENCE</scope>
</reference>
<comment type="caution">
    <text evidence="1">The sequence shown here is derived from an EMBL/GenBank/DDBJ whole genome shotgun (WGS) entry which is preliminary data.</text>
</comment>